<dbReference type="PROSITE" id="PS51198">
    <property type="entry name" value="UVRD_HELICASE_ATP_BIND"/>
    <property type="match status" value="1"/>
</dbReference>
<dbReference type="GO" id="GO:0000725">
    <property type="term" value="P:recombinational repair"/>
    <property type="evidence" value="ECO:0007669"/>
    <property type="project" value="TreeGrafter"/>
</dbReference>
<dbReference type="STRING" id="1122206.SAMN02745753_02311"/>
<gene>
    <name evidence="8" type="ORF">SAMN02745753_02311</name>
</gene>
<dbReference type="SUPFAM" id="SSF52540">
    <property type="entry name" value="P-loop containing nucleoside triphosphate hydrolases"/>
    <property type="match status" value="1"/>
</dbReference>
<dbReference type="InterPro" id="IPR014016">
    <property type="entry name" value="UvrD-like_ATP-bd"/>
</dbReference>
<dbReference type="Proteomes" id="UP000184517">
    <property type="component" value="Unassembled WGS sequence"/>
</dbReference>
<dbReference type="GO" id="GO:0003677">
    <property type="term" value="F:DNA binding"/>
    <property type="evidence" value="ECO:0007669"/>
    <property type="project" value="InterPro"/>
</dbReference>
<evidence type="ECO:0000256" key="2">
    <source>
        <dbReference type="ARBA" id="ARBA00022801"/>
    </source>
</evidence>
<keyword evidence="2 6" id="KW-0378">Hydrolase</keyword>
<dbReference type="InterPro" id="IPR027417">
    <property type="entry name" value="P-loop_NTPase"/>
</dbReference>
<dbReference type="InterPro" id="IPR000212">
    <property type="entry name" value="DNA_helicase_UvrD/REP"/>
</dbReference>
<feature type="binding site" evidence="6">
    <location>
        <begin position="26"/>
        <end position="33"/>
    </location>
    <ligand>
        <name>ATP</name>
        <dbReference type="ChEBI" id="CHEBI:30616"/>
    </ligand>
</feature>
<keyword evidence="1 6" id="KW-0547">Nucleotide-binding</keyword>
<protein>
    <recommendedName>
        <fullName evidence="5">DNA 3'-5' helicase II</fullName>
    </recommendedName>
</protein>
<dbReference type="Gene3D" id="3.40.50.300">
    <property type="entry name" value="P-loop containing nucleotide triphosphate hydrolases"/>
    <property type="match status" value="1"/>
</dbReference>
<dbReference type="AlphaFoldDB" id="A0A1M5D160"/>
<keyword evidence="9" id="KW-1185">Reference proteome</keyword>
<accession>A0A1M5D160</accession>
<evidence type="ECO:0000313" key="8">
    <source>
        <dbReference type="EMBL" id="SHF60565.1"/>
    </source>
</evidence>
<evidence type="ECO:0000256" key="5">
    <source>
        <dbReference type="ARBA" id="ARBA00034923"/>
    </source>
</evidence>
<keyword evidence="4 6" id="KW-0067">ATP-binding</keyword>
<dbReference type="GO" id="GO:0005524">
    <property type="term" value="F:ATP binding"/>
    <property type="evidence" value="ECO:0007669"/>
    <property type="project" value="UniProtKB-UniRule"/>
</dbReference>
<dbReference type="Pfam" id="PF00580">
    <property type="entry name" value="UvrD-helicase"/>
    <property type="match status" value="1"/>
</dbReference>
<sequence>MMAVEFTEEQLSYVNSGIEKHIFLEACPGSGKTEVVAVKVAKEIDSWNKNPGGLAALSFANSATDELTSRVSKYLPHGRGIFPHFLGTFDSFIYKNVVSPLSTELTNYIGEGGDSSIRIIESTTHIGYRTKYQYAMRGNVAANHYSIDQESGKLIFDSGDSVLDNTLGALKLDDWQIKDFIQAKLRMLQGGFATYKDIECLALEALINKKYQDFVKLLVKRYPLILIDECQDLSEEQLSILQVLADNGAKLHFVGDLHQAIYGFRDVEPIKVNKFVKDNNFTSLQLTRNFRSCQNIVDLCMKLTGRSNIVGSMSWLEPRCFVVQYDICPTELIEIFEEKCIGFNNNVVVSRGHSILNKFQTSVTEPNNIQKLALAIKLYNPQNMEALNQSLQYFSEFLRYHLKESCKPNSFNCPQSIVSNLSWRKFLYESLHYLIGNDLQKIDVNWSSWTKTAKALIRAIPKQNFCSESIASVLASLENVNLSAPSGSSKLEVASSLGVTTTPSLKYKKSTIHGAKGETHDVTIVISSAISGKDSHWKDWLKDPDSEAARFAYVASSRPKEFLIWAVKSLKQPEKKQLEAVGFTII</sequence>
<dbReference type="RefSeq" id="WP_217653736.1">
    <property type="nucleotide sequence ID" value="NZ_FQVF01000009.1"/>
</dbReference>
<dbReference type="PANTHER" id="PTHR11070">
    <property type="entry name" value="UVRD / RECB / PCRA DNA HELICASE FAMILY MEMBER"/>
    <property type="match status" value="1"/>
</dbReference>
<proteinExistence type="predicted"/>
<evidence type="ECO:0000256" key="6">
    <source>
        <dbReference type="PROSITE-ProRule" id="PRU00560"/>
    </source>
</evidence>
<evidence type="ECO:0000259" key="7">
    <source>
        <dbReference type="PROSITE" id="PS51198"/>
    </source>
</evidence>
<evidence type="ECO:0000256" key="1">
    <source>
        <dbReference type="ARBA" id="ARBA00022741"/>
    </source>
</evidence>
<reference evidence="9" key="1">
    <citation type="submission" date="2016-11" db="EMBL/GenBank/DDBJ databases">
        <authorList>
            <person name="Varghese N."/>
            <person name="Submissions S."/>
        </authorList>
    </citation>
    <scope>NUCLEOTIDE SEQUENCE [LARGE SCALE GENOMIC DNA]</scope>
    <source>
        <strain evidence="9">DSM 16579</strain>
    </source>
</reference>
<dbReference type="GO" id="GO:0043138">
    <property type="term" value="F:3'-5' DNA helicase activity"/>
    <property type="evidence" value="ECO:0007669"/>
    <property type="project" value="TreeGrafter"/>
</dbReference>
<evidence type="ECO:0000256" key="3">
    <source>
        <dbReference type="ARBA" id="ARBA00022806"/>
    </source>
</evidence>
<organism evidence="8 9">
    <name type="scientific">Marinomonas polaris DSM 16579</name>
    <dbReference type="NCBI Taxonomy" id="1122206"/>
    <lineage>
        <taxon>Bacteria</taxon>
        <taxon>Pseudomonadati</taxon>
        <taxon>Pseudomonadota</taxon>
        <taxon>Gammaproteobacteria</taxon>
        <taxon>Oceanospirillales</taxon>
        <taxon>Oceanospirillaceae</taxon>
        <taxon>Marinomonas</taxon>
    </lineage>
</organism>
<dbReference type="EMBL" id="FQVF01000009">
    <property type="protein sequence ID" value="SHF60565.1"/>
    <property type="molecule type" value="Genomic_DNA"/>
</dbReference>
<feature type="domain" description="UvrD-like helicase ATP-binding" evidence="7">
    <location>
        <begin position="5"/>
        <end position="293"/>
    </location>
</feature>
<evidence type="ECO:0000313" key="9">
    <source>
        <dbReference type="Proteomes" id="UP000184517"/>
    </source>
</evidence>
<name>A0A1M5D160_9GAMM</name>
<keyword evidence="3 6" id="KW-0347">Helicase</keyword>
<evidence type="ECO:0000256" key="4">
    <source>
        <dbReference type="ARBA" id="ARBA00022840"/>
    </source>
</evidence>
<dbReference type="PANTHER" id="PTHR11070:SF2">
    <property type="entry name" value="ATP-DEPENDENT DNA HELICASE SRS2"/>
    <property type="match status" value="1"/>
</dbReference>
<dbReference type="GO" id="GO:0016787">
    <property type="term" value="F:hydrolase activity"/>
    <property type="evidence" value="ECO:0007669"/>
    <property type="project" value="UniProtKB-UniRule"/>
</dbReference>